<reference evidence="1 2" key="1">
    <citation type="journal article" date="2008" name="Nature">
        <title>The genome of Laccaria bicolor provides insights into mycorrhizal symbiosis.</title>
        <authorList>
            <person name="Martin F."/>
            <person name="Aerts A."/>
            <person name="Ahren D."/>
            <person name="Brun A."/>
            <person name="Danchin E.G.J."/>
            <person name="Duchaussoy F."/>
            <person name="Gibon J."/>
            <person name="Kohler A."/>
            <person name="Lindquist E."/>
            <person name="Pereda V."/>
            <person name="Salamov A."/>
            <person name="Shapiro H.J."/>
            <person name="Wuyts J."/>
            <person name="Blaudez D."/>
            <person name="Buee M."/>
            <person name="Brokstein P."/>
            <person name="Canbaeck B."/>
            <person name="Cohen D."/>
            <person name="Courty P.E."/>
            <person name="Coutinho P.M."/>
            <person name="Delaruelle C."/>
            <person name="Detter J.C."/>
            <person name="Deveau A."/>
            <person name="DiFazio S."/>
            <person name="Duplessis S."/>
            <person name="Fraissinet-Tachet L."/>
            <person name="Lucic E."/>
            <person name="Frey-Klett P."/>
            <person name="Fourrey C."/>
            <person name="Feussner I."/>
            <person name="Gay G."/>
            <person name="Grimwood J."/>
            <person name="Hoegger P.J."/>
            <person name="Jain P."/>
            <person name="Kilaru S."/>
            <person name="Labbe J."/>
            <person name="Lin Y.C."/>
            <person name="Legue V."/>
            <person name="Le Tacon F."/>
            <person name="Marmeisse R."/>
            <person name="Melayah D."/>
            <person name="Montanini B."/>
            <person name="Muratet M."/>
            <person name="Nehls U."/>
            <person name="Niculita-Hirzel H."/>
            <person name="Oudot-Le Secq M.P."/>
            <person name="Peter M."/>
            <person name="Quesneville H."/>
            <person name="Rajashekar B."/>
            <person name="Reich M."/>
            <person name="Rouhier N."/>
            <person name="Schmutz J."/>
            <person name="Yin T."/>
            <person name="Chalot M."/>
            <person name="Henrissat B."/>
            <person name="Kuees U."/>
            <person name="Lucas S."/>
            <person name="Van de Peer Y."/>
            <person name="Podila G.K."/>
            <person name="Polle A."/>
            <person name="Pukkila P.J."/>
            <person name="Richardson P.M."/>
            <person name="Rouze P."/>
            <person name="Sanders I.R."/>
            <person name="Stajich J.E."/>
            <person name="Tunlid A."/>
            <person name="Tuskan G."/>
            <person name="Grigoriev I.V."/>
        </authorList>
    </citation>
    <scope>NUCLEOTIDE SEQUENCE [LARGE SCALE GENOMIC DNA]</scope>
    <source>
        <strain evidence="2">S238N-H82 / ATCC MYA-4686</strain>
    </source>
</reference>
<protein>
    <submittedName>
        <fullName evidence="1">Predicted protein</fullName>
    </submittedName>
</protein>
<dbReference type="Proteomes" id="UP000001194">
    <property type="component" value="Unassembled WGS sequence"/>
</dbReference>
<dbReference type="HOGENOM" id="CLU_2061894_0_0_1"/>
<evidence type="ECO:0000313" key="1">
    <source>
        <dbReference type="EMBL" id="EDR07401.1"/>
    </source>
</evidence>
<name>B0DD34_LACBS</name>
<dbReference type="OrthoDB" id="3090089at2759"/>
<keyword evidence="2" id="KW-1185">Reference proteome</keyword>
<gene>
    <name evidence="1" type="ORF">LACBIDRAFT_298553</name>
</gene>
<dbReference type="InParanoid" id="B0DD34"/>
<dbReference type="RefSeq" id="XP_001881793.1">
    <property type="nucleotide sequence ID" value="XM_001881758.1"/>
</dbReference>
<accession>B0DD34</accession>
<organism evidence="2">
    <name type="scientific">Laccaria bicolor (strain S238N-H82 / ATCC MYA-4686)</name>
    <name type="common">Bicoloured deceiver</name>
    <name type="synonym">Laccaria laccata var. bicolor</name>
    <dbReference type="NCBI Taxonomy" id="486041"/>
    <lineage>
        <taxon>Eukaryota</taxon>
        <taxon>Fungi</taxon>
        <taxon>Dikarya</taxon>
        <taxon>Basidiomycota</taxon>
        <taxon>Agaricomycotina</taxon>
        <taxon>Agaricomycetes</taxon>
        <taxon>Agaricomycetidae</taxon>
        <taxon>Agaricales</taxon>
        <taxon>Agaricineae</taxon>
        <taxon>Hydnangiaceae</taxon>
        <taxon>Laccaria</taxon>
    </lineage>
</organism>
<dbReference type="EMBL" id="DS547104">
    <property type="protein sequence ID" value="EDR07401.1"/>
    <property type="molecule type" value="Genomic_DNA"/>
</dbReference>
<evidence type="ECO:0000313" key="2">
    <source>
        <dbReference type="Proteomes" id="UP000001194"/>
    </source>
</evidence>
<dbReference type="GeneID" id="6077570"/>
<dbReference type="AlphaFoldDB" id="B0DD34"/>
<sequence>MEHIFHLKSRKGSVQWQQFFSTQANVTQLLDWWTSSNNSHTARKYINQWIQGHVAVRSLRCHCFSERTPVGLRQTEGMQNRYFSALQLQYFSEDFPMLFRPFLVRPFSPTDFSSGLPMD</sequence>
<proteinExistence type="predicted"/>
<dbReference type="KEGG" id="lbc:LACBIDRAFT_298553"/>